<accession>A0A562NX53</accession>
<dbReference type="InterPro" id="IPR051692">
    <property type="entry name" value="OMP-like"/>
</dbReference>
<evidence type="ECO:0000256" key="5">
    <source>
        <dbReference type="ARBA" id="ARBA00038306"/>
    </source>
</evidence>
<comment type="subcellular location">
    <subcellularLocation>
        <location evidence="1">Cell outer membrane</location>
    </subcellularLocation>
</comment>
<name>A0A562NX53_9HYPH</name>
<keyword evidence="3" id="KW-0472">Membrane</keyword>
<evidence type="ECO:0000256" key="3">
    <source>
        <dbReference type="ARBA" id="ARBA00023136"/>
    </source>
</evidence>
<dbReference type="GO" id="GO:0009279">
    <property type="term" value="C:cell outer membrane"/>
    <property type="evidence" value="ECO:0007669"/>
    <property type="project" value="UniProtKB-SubCell"/>
</dbReference>
<organism evidence="8 9">
    <name type="scientific">Mesorhizobium tianshanense</name>
    <dbReference type="NCBI Taxonomy" id="39844"/>
    <lineage>
        <taxon>Bacteria</taxon>
        <taxon>Pseudomonadati</taxon>
        <taxon>Pseudomonadota</taxon>
        <taxon>Alphaproteobacteria</taxon>
        <taxon>Hyphomicrobiales</taxon>
        <taxon>Phyllobacteriaceae</taxon>
        <taxon>Mesorhizobium</taxon>
    </lineage>
</organism>
<protein>
    <submittedName>
        <fullName evidence="8">Outer membrane immunogenic protein</fullName>
    </submittedName>
</protein>
<dbReference type="OrthoDB" id="9815357at2"/>
<feature type="domain" description="Outer membrane protein beta-barrel" evidence="7">
    <location>
        <begin position="25"/>
        <end position="210"/>
    </location>
</feature>
<feature type="signal peptide" evidence="6">
    <location>
        <begin position="1"/>
        <end position="23"/>
    </location>
</feature>
<evidence type="ECO:0000256" key="6">
    <source>
        <dbReference type="SAM" id="SignalP"/>
    </source>
</evidence>
<sequence>MFSIRRTALTATVLLAWSGCALAADPVYEEPVVASVYDWSGVYLGVQGGYGWADADVTIFTAPPTVGSADLDGPFVGALAGYNFQSGNFVFGIEGDVNKSWIEFDDDADAEIDWFGSVRGRLGYAWDRTLLFGTAGIAFAHGEVPSIVVGEDDDLSFTGWTAGLGVEHAFTDNWLGRAEYRYYDFGTEDITRGEVDLTMHTVSVGVAYKF</sequence>
<comment type="similarity">
    <text evidence="5">Belongs to the Omp25/RopB family.</text>
</comment>
<evidence type="ECO:0000256" key="2">
    <source>
        <dbReference type="ARBA" id="ARBA00022729"/>
    </source>
</evidence>
<evidence type="ECO:0000259" key="7">
    <source>
        <dbReference type="Pfam" id="PF13505"/>
    </source>
</evidence>
<dbReference type="InterPro" id="IPR027385">
    <property type="entry name" value="Beta-barrel_OMP"/>
</dbReference>
<evidence type="ECO:0000313" key="8">
    <source>
        <dbReference type="EMBL" id="TWI36673.1"/>
    </source>
</evidence>
<comment type="caution">
    <text evidence="8">The sequence shown here is derived from an EMBL/GenBank/DDBJ whole genome shotgun (WGS) entry which is preliminary data.</text>
</comment>
<proteinExistence type="inferred from homology"/>
<dbReference type="PROSITE" id="PS51257">
    <property type="entry name" value="PROKAR_LIPOPROTEIN"/>
    <property type="match status" value="1"/>
</dbReference>
<keyword evidence="9" id="KW-1185">Reference proteome</keyword>
<dbReference type="Proteomes" id="UP000317122">
    <property type="component" value="Unassembled WGS sequence"/>
</dbReference>
<evidence type="ECO:0000256" key="4">
    <source>
        <dbReference type="ARBA" id="ARBA00023237"/>
    </source>
</evidence>
<dbReference type="AlphaFoldDB" id="A0A562NX53"/>
<dbReference type="SUPFAM" id="SSF56925">
    <property type="entry name" value="OMPA-like"/>
    <property type="match status" value="1"/>
</dbReference>
<dbReference type="PANTHER" id="PTHR34001">
    <property type="entry name" value="BLL7405 PROTEIN"/>
    <property type="match status" value="1"/>
</dbReference>
<keyword evidence="2 6" id="KW-0732">Signal</keyword>
<evidence type="ECO:0000313" key="9">
    <source>
        <dbReference type="Proteomes" id="UP000317122"/>
    </source>
</evidence>
<dbReference type="PANTHER" id="PTHR34001:SF3">
    <property type="entry name" value="BLL7405 PROTEIN"/>
    <property type="match status" value="1"/>
</dbReference>
<dbReference type="Pfam" id="PF13505">
    <property type="entry name" value="OMP_b-brl"/>
    <property type="match status" value="1"/>
</dbReference>
<gene>
    <name evidence="8" type="ORF">IQ26_02812</name>
</gene>
<dbReference type="InterPro" id="IPR011250">
    <property type="entry name" value="OMP/PagP_B-barrel"/>
</dbReference>
<reference evidence="8 9" key="1">
    <citation type="journal article" date="2015" name="Stand. Genomic Sci.">
        <title>Genomic Encyclopedia of Bacterial and Archaeal Type Strains, Phase III: the genomes of soil and plant-associated and newly described type strains.</title>
        <authorList>
            <person name="Whitman W.B."/>
            <person name="Woyke T."/>
            <person name="Klenk H.P."/>
            <person name="Zhou Y."/>
            <person name="Lilburn T.G."/>
            <person name="Beck B.J."/>
            <person name="De Vos P."/>
            <person name="Vandamme P."/>
            <person name="Eisen J.A."/>
            <person name="Garrity G."/>
            <person name="Hugenholtz P."/>
            <person name="Kyrpides N.C."/>
        </authorList>
    </citation>
    <scope>NUCLEOTIDE SEQUENCE [LARGE SCALE GENOMIC DNA]</scope>
    <source>
        <strain evidence="8 9">CGMCC 1.2546</strain>
    </source>
</reference>
<dbReference type="EMBL" id="VLKT01000015">
    <property type="protein sequence ID" value="TWI36673.1"/>
    <property type="molecule type" value="Genomic_DNA"/>
</dbReference>
<keyword evidence="4" id="KW-0998">Cell outer membrane</keyword>
<feature type="chain" id="PRO_5021977062" evidence="6">
    <location>
        <begin position="24"/>
        <end position="210"/>
    </location>
</feature>
<evidence type="ECO:0000256" key="1">
    <source>
        <dbReference type="ARBA" id="ARBA00004442"/>
    </source>
</evidence>
<dbReference type="Gene3D" id="2.40.160.20">
    <property type="match status" value="1"/>
</dbReference>